<feature type="non-terminal residue" evidence="1">
    <location>
        <position position="54"/>
    </location>
</feature>
<reference evidence="1 2" key="1">
    <citation type="submission" date="2024-05" db="EMBL/GenBank/DDBJ databases">
        <title>Genome sequencing and assembly of Indian major carp, Cirrhinus mrigala (Hamilton, 1822).</title>
        <authorList>
            <person name="Mohindra V."/>
            <person name="Chowdhury L.M."/>
            <person name="Lal K."/>
            <person name="Jena J.K."/>
        </authorList>
    </citation>
    <scope>NUCLEOTIDE SEQUENCE [LARGE SCALE GENOMIC DNA]</scope>
    <source>
        <strain evidence="1">CM1030</strain>
        <tissue evidence="1">Blood</tissue>
    </source>
</reference>
<dbReference type="AlphaFoldDB" id="A0ABD0QJR5"/>
<comment type="caution">
    <text evidence="1">The sequence shown here is derived from an EMBL/GenBank/DDBJ whole genome shotgun (WGS) entry which is preliminary data.</text>
</comment>
<organism evidence="1 2">
    <name type="scientific">Cirrhinus mrigala</name>
    <name type="common">Mrigala</name>
    <dbReference type="NCBI Taxonomy" id="683832"/>
    <lineage>
        <taxon>Eukaryota</taxon>
        <taxon>Metazoa</taxon>
        <taxon>Chordata</taxon>
        <taxon>Craniata</taxon>
        <taxon>Vertebrata</taxon>
        <taxon>Euteleostomi</taxon>
        <taxon>Actinopterygii</taxon>
        <taxon>Neopterygii</taxon>
        <taxon>Teleostei</taxon>
        <taxon>Ostariophysi</taxon>
        <taxon>Cypriniformes</taxon>
        <taxon>Cyprinidae</taxon>
        <taxon>Labeoninae</taxon>
        <taxon>Labeonini</taxon>
        <taxon>Cirrhinus</taxon>
    </lineage>
</organism>
<accession>A0ABD0QJR5</accession>
<gene>
    <name evidence="1" type="ORF">M9458_017695</name>
</gene>
<dbReference type="Proteomes" id="UP001529510">
    <property type="component" value="Unassembled WGS sequence"/>
</dbReference>
<evidence type="ECO:0000313" key="2">
    <source>
        <dbReference type="Proteomes" id="UP001529510"/>
    </source>
</evidence>
<sequence length="54" mass="6165">MRSYRVPSRNKGTGPQIGMWVPARAHSEKKVLLQRKTSREGLSRGEWVSATQVR</sequence>
<dbReference type="EMBL" id="JAMKFB020000008">
    <property type="protein sequence ID" value="KAL0186025.1"/>
    <property type="molecule type" value="Genomic_DNA"/>
</dbReference>
<name>A0ABD0QJR5_CIRMR</name>
<protein>
    <submittedName>
        <fullName evidence="1">Uncharacterized protein</fullName>
    </submittedName>
</protein>
<proteinExistence type="predicted"/>
<evidence type="ECO:0000313" key="1">
    <source>
        <dbReference type="EMBL" id="KAL0186025.1"/>
    </source>
</evidence>
<keyword evidence="2" id="KW-1185">Reference proteome</keyword>